<protein>
    <recommendedName>
        <fullName evidence="3">Transposase</fullName>
    </recommendedName>
</protein>
<dbReference type="EMBL" id="AHOM02000008">
    <property type="protein sequence ID" value="EJZ41969.1"/>
    <property type="molecule type" value="Genomic_DNA"/>
</dbReference>
<proteinExistence type="predicted"/>
<accession>A0ABN0H8K3</accession>
<name>A0ABN0H8K3_9LEPT</name>
<dbReference type="Proteomes" id="UP000018720">
    <property type="component" value="Unassembled WGS sequence"/>
</dbReference>
<evidence type="ECO:0008006" key="3">
    <source>
        <dbReference type="Google" id="ProtNLM"/>
    </source>
</evidence>
<organism evidence="1 2">
    <name type="scientific">Leptospira licerasiae str. MMD4847</name>
    <dbReference type="NCBI Taxonomy" id="1049971"/>
    <lineage>
        <taxon>Bacteria</taxon>
        <taxon>Pseudomonadati</taxon>
        <taxon>Spirochaetota</taxon>
        <taxon>Spirochaetia</taxon>
        <taxon>Leptospirales</taxon>
        <taxon>Leptospiraceae</taxon>
        <taxon>Leptospira</taxon>
    </lineage>
</organism>
<keyword evidence="2" id="KW-1185">Reference proteome</keyword>
<comment type="caution">
    <text evidence="1">The sequence shown here is derived from an EMBL/GenBank/DDBJ whole genome shotgun (WGS) entry which is preliminary data.</text>
</comment>
<sequence length="51" mass="5872">MPQKPELYAIVTIRIFPFGRTDLKNQSIIRTQIGQGLLSPNSHRTHWNLAL</sequence>
<evidence type="ECO:0000313" key="2">
    <source>
        <dbReference type="Proteomes" id="UP000018720"/>
    </source>
</evidence>
<gene>
    <name evidence="1" type="ORF">LEP1GSC178_0195</name>
</gene>
<reference evidence="1 2" key="1">
    <citation type="submission" date="2012-08" db="EMBL/GenBank/DDBJ databases">
        <authorList>
            <person name="Harkins D.M."/>
            <person name="Durkin A.S."/>
            <person name="Selengut J.D."/>
            <person name="Sanka R."/>
            <person name="DePew J."/>
            <person name="Purushe J."/>
            <person name="Matthias M.A."/>
            <person name="Vinetz J.M."/>
            <person name="Sutton G.G."/>
            <person name="Nelson W.C."/>
            <person name="Fouts D.E."/>
        </authorList>
    </citation>
    <scope>NUCLEOTIDE SEQUENCE [LARGE SCALE GENOMIC DNA]</scope>
    <source>
        <strain evidence="1 2">MMD4847</strain>
    </source>
</reference>
<evidence type="ECO:0000313" key="1">
    <source>
        <dbReference type="EMBL" id="EJZ41969.1"/>
    </source>
</evidence>